<protein>
    <submittedName>
        <fullName evidence="1">Uncharacterized protein</fullName>
    </submittedName>
</protein>
<reference evidence="1 2" key="1">
    <citation type="submission" date="2024-05" db="EMBL/GenBank/DDBJ databases">
        <authorList>
            <person name="Wallberg A."/>
        </authorList>
    </citation>
    <scope>NUCLEOTIDE SEQUENCE [LARGE SCALE GENOMIC DNA]</scope>
</reference>
<evidence type="ECO:0000313" key="1">
    <source>
        <dbReference type="EMBL" id="CAL4122309.1"/>
    </source>
</evidence>
<evidence type="ECO:0000313" key="2">
    <source>
        <dbReference type="Proteomes" id="UP001497623"/>
    </source>
</evidence>
<proteinExistence type="predicted"/>
<comment type="caution">
    <text evidence="1">The sequence shown here is derived from an EMBL/GenBank/DDBJ whole genome shotgun (WGS) entry which is preliminary data.</text>
</comment>
<organism evidence="1 2">
    <name type="scientific">Meganyctiphanes norvegica</name>
    <name type="common">Northern krill</name>
    <name type="synonym">Thysanopoda norvegica</name>
    <dbReference type="NCBI Taxonomy" id="48144"/>
    <lineage>
        <taxon>Eukaryota</taxon>
        <taxon>Metazoa</taxon>
        <taxon>Ecdysozoa</taxon>
        <taxon>Arthropoda</taxon>
        <taxon>Crustacea</taxon>
        <taxon>Multicrustacea</taxon>
        <taxon>Malacostraca</taxon>
        <taxon>Eumalacostraca</taxon>
        <taxon>Eucarida</taxon>
        <taxon>Euphausiacea</taxon>
        <taxon>Euphausiidae</taxon>
        <taxon>Meganyctiphanes</taxon>
    </lineage>
</organism>
<dbReference type="Proteomes" id="UP001497623">
    <property type="component" value="Unassembled WGS sequence"/>
</dbReference>
<keyword evidence="2" id="KW-1185">Reference proteome</keyword>
<sequence length="119" mass="12648">MDIFILPLVVSSHEGIGILPSLTLLGVCVDCNPNVLLLLVSLSEGLGILTSLTLLNVCVDSNPNVPLSLIREAVMSVSFLSSLKLTPFCVGAGESLLNDDLLDELLVVLVLLKEPLRLL</sequence>
<gene>
    <name evidence="1" type="ORF">MNOR_LOCUS23031</name>
</gene>
<dbReference type="EMBL" id="CAXKWB010019893">
    <property type="protein sequence ID" value="CAL4122309.1"/>
    <property type="molecule type" value="Genomic_DNA"/>
</dbReference>
<dbReference type="AlphaFoldDB" id="A0AAV2RB17"/>
<name>A0AAV2RB17_MEGNR</name>
<accession>A0AAV2RB17</accession>